<evidence type="ECO:0000313" key="14">
    <source>
        <dbReference type="RefSeq" id="XP_019481269.1"/>
    </source>
</evidence>
<reference evidence="14" key="1">
    <citation type="submission" date="2025-08" db="UniProtKB">
        <authorList>
            <consortium name="RefSeq"/>
        </authorList>
    </citation>
    <scope>IDENTIFICATION</scope>
    <source>
        <tissue evidence="14">Muscle</tissue>
    </source>
</reference>
<keyword evidence="9" id="KW-0325">Glycoprotein</keyword>
<feature type="region of interest" description="Disordered" evidence="11">
    <location>
        <begin position="309"/>
        <end position="338"/>
    </location>
</feature>
<dbReference type="CDD" id="cd05751">
    <property type="entry name" value="IgC2_D1_LILR_KIR_like"/>
    <property type="match status" value="1"/>
</dbReference>
<dbReference type="Pfam" id="PF13895">
    <property type="entry name" value="Ig_2"/>
    <property type="match status" value="1"/>
</dbReference>
<feature type="compositionally biased region" description="Low complexity" evidence="11">
    <location>
        <begin position="313"/>
        <end position="323"/>
    </location>
</feature>
<keyword evidence="10" id="KW-0393">Immunoglobulin domain</keyword>
<name>A0A8B7PXS2_HIPAR</name>
<organism evidence="13 14">
    <name type="scientific">Hipposideros armiger</name>
    <name type="common">Great Himalayan leaf-nosed bat</name>
    <dbReference type="NCBI Taxonomy" id="186990"/>
    <lineage>
        <taxon>Eukaryota</taxon>
        <taxon>Metazoa</taxon>
        <taxon>Chordata</taxon>
        <taxon>Craniata</taxon>
        <taxon>Vertebrata</taxon>
        <taxon>Euteleostomi</taxon>
        <taxon>Mammalia</taxon>
        <taxon>Eutheria</taxon>
        <taxon>Laurasiatheria</taxon>
        <taxon>Chiroptera</taxon>
        <taxon>Yinpterochiroptera</taxon>
        <taxon>Rhinolophoidea</taxon>
        <taxon>Hipposideridae</taxon>
        <taxon>Hipposideros</taxon>
    </lineage>
</organism>
<feature type="signal peptide" evidence="12">
    <location>
        <begin position="1"/>
        <end position="23"/>
    </location>
</feature>
<evidence type="ECO:0000256" key="1">
    <source>
        <dbReference type="ARBA" id="ARBA00004162"/>
    </source>
</evidence>
<protein>
    <submittedName>
        <fullName evidence="14">Leukocyte immunoglobulin-like receptor subfamily A member 5</fullName>
    </submittedName>
</protein>
<dbReference type="SUPFAM" id="SSF48726">
    <property type="entry name" value="Immunoglobulin"/>
    <property type="match status" value="2"/>
</dbReference>
<dbReference type="GO" id="GO:0019221">
    <property type="term" value="P:cytokine-mediated signaling pathway"/>
    <property type="evidence" value="ECO:0007669"/>
    <property type="project" value="TreeGrafter"/>
</dbReference>
<dbReference type="KEGG" id="hai:109372459"/>
<keyword evidence="6" id="KW-1133">Transmembrane helix</keyword>
<keyword evidence="4 12" id="KW-0732">Signal</keyword>
<dbReference type="PANTHER" id="PTHR11738">
    <property type="entry name" value="MHC CLASS I NK CELL RECEPTOR"/>
    <property type="match status" value="1"/>
</dbReference>
<dbReference type="InterPro" id="IPR013783">
    <property type="entry name" value="Ig-like_fold"/>
</dbReference>
<proteinExistence type="predicted"/>
<feature type="compositionally biased region" description="Polar residues" evidence="11">
    <location>
        <begin position="288"/>
        <end position="300"/>
    </location>
</feature>
<sequence length="338" mass="37437">MSPTLMALLCLGLTVGLKTRVQAGILPKPTIWAEPGSVIPWGSPVTIWCRGTLKAQEFRVDKEGSTEPWDRQNPLEPGDKAKFSITHMTQHTAGRYHCYYLNPAGWSERTDPLELVVTGVYSKPYLSALPGPVMTSGGNVTLLCGSQEGFGSFILTKEGEHGPFWALASQRQPSGDFQALFPVGPVTRSHRWMFRCYGCYPSRMCSHPSDTLELLVSDAATKDPQSEQSMELDPQQIRHKKNPQEVMYSQVNLSRSRLSQRVATPPFPLSGVLLDMKDRRAEEDRPMDSQTAASDTSQDVTYAQLSLLPLRWETSAPPSSPSEESSDEPRVYAALAIH</sequence>
<evidence type="ECO:0000256" key="3">
    <source>
        <dbReference type="ARBA" id="ARBA00022692"/>
    </source>
</evidence>
<dbReference type="RefSeq" id="XP_019481269.1">
    <property type="nucleotide sequence ID" value="XM_019625724.1"/>
</dbReference>
<dbReference type="AlphaFoldDB" id="A0A8B7PXS2"/>
<keyword evidence="2" id="KW-1003">Cell membrane</keyword>
<dbReference type="Gene3D" id="2.60.40.10">
    <property type="entry name" value="Immunoglobulins"/>
    <property type="match status" value="2"/>
</dbReference>
<evidence type="ECO:0000313" key="13">
    <source>
        <dbReference type="Proteomes" id="UP000694851"/>
    </source>
</evidence>
<evidence type="ECO:0000256" key="5">
    <source>
        <dbReference type="ARBA" id="ARBA00022737"/>
    </source>
</evidence>
<evidence type="ECO:0000256" key="7">
    <source>
        <dbReference type="ARBA" id="ARBA00023136"/>
    </source>
</evidence>
<evidence type="ECO:0000256" key="11">
    <source>
        <dbReference type="SAM" id="MobiDB-lite"/>
    </source>
</evidence>
<dbReference type="Proteomes" id="UP000694851">
    <property type="component" value="Unplaced"/>
</dbReference>
<dbReference type="InterPro" id="IPR050412">
    <property type="entry name" value="Ig-like_Receptors_ImmuneReg"/>
</dbReference>
<keyword evidence="13" id="KW-1185">Reference proteome</keyword>
<feature type="region of interest" description="Disordered" evidence="11">
    <location>
        <begin position="281"/>
        <end position="300"/>
    </location>
</feature>
<evidence type="ECO:0000256" key="6">
    <source>
        <dbReference type="ARBA" id="ARBA00022989"/>
    </source>
</evidence>
<dbReference type="FunFam" id="2.60.40.10:FF:000049">
    <property type="entry name" value="Leukocyte immunoglobulin-like receptor subfamily B member 1"/>
    <property type="match status" value="2"/>
</dbReference>
<dbReference type="PANTHER" id="PTHR11738:SF179">
    <property type="entry name" value="LEUKOCYTE IMMUNOGLOBULIN-LIKE RECEPTOR SUBFAMILY A MEMBER 5"/>
    <property type="match status" value="1"/>
</dbReference>
<dbReference type="OrthoDB" id="9808644at2759"/>
<keyword evidence="8" id="KW-1015">Disulfide bond</keyword>
<evidence type="ECO:0000256" key="8">
    <source>
        <dbReference type="ARBA" id="ARBA00023157"/>
    </source>
</evidence>
<feature type="region of interest" description="Disordered" evidence="11">
    <location>
        <begin position="221"/>
        <end position="243"/>
    </location>
</feature>
<evidence type="ECO:0000256" key="2">
    <source>
        <dbReference type="ARBA" id="ARBA00022475"/>
    </source>
</evidence>
<evidence type="ECO:0000256" key="12">
    <source>
        <dbReference type="SAM" id="SignalP"/>
    </source>
</evidence>
<dbReference type="GeneID" id="109372459"/>
<evidence type="ECO:0000256" key="10">
    <source>
        <dbReference type="ARBA" id="ARBA00023319"/>
    </source>
</evidence>
<dbReference type="GO" id="GO:0002764">
    <property type="term" value="P:immune response-regulating signaling pathway"/>
    <property type="evidence" value="ECO:0007669"/>
    <property type="project" value="TreeGrafter"/>
</dbReference>
<keyword evidence="3" id="KW-0812">Transmembrane</keyword>
<feature type="chain" id="PRO_5034432999" evidence="12">
    <location>
        <begin position="24"/>
        <end position="338"/>
    </location>
</feature>
<dbReference type="GO" id="GO:0032396">
    <property type="term" value="F:inhibitory MHC class I receptor activity"/>
    <property type="evidence" value="ECO:0007669"/>
    <property type="project" value="TreeGrafter"/>
</dbReference>
<keyword evidence="7" id="KW-0472">Membrane</keyword>
<gene>
    <name evidence="14" type="primary">LOC109372459</name>
</gene>
<evidence type="ECO:0000256" key="9">
    <source>
        <dbReference type="ARBA" id="ARBA00023180"/>
    </source>
</evidence>
<evidence type="ECO:0000256" key="4">
    <source>
        <dbReference type="ARBA" id="ARBA00022729"/>
    </source>
</evidence>
<dbReference type="InterPro" id="IPR036179">
    <property type="entry name" value="Ig-like_dom_sf"/>
</dbReference>
<keyword evidence="5" id="KW-0677">Repeat</keyword>
<accession>A0A8B7PXS2</accession>
<comment type="subcellular location">
    <subcellularLocation>
        <location evidence="1">Cell membrane</location>
        <topology evidence="1">Single-pass membrane protein</topology>
    </subcellularLocation>
</comment>
<dbReference type="GO" id="GO:0005886">
    <property type="term" value="C:plasma membrane"/>
    <property type="evidence" value="ECO:0007669"/>
    <property type="project" value="UniProtKB-SubCell"/>
</dbReference>